<dbReference type="EMBL" id="FR824284">
    <property type="protein sequence ID" value="CCA24442.1"/>
    <property type="molecule type" value="Genomic_DNA"/>
</dbReference>
<evidence type="ECO:0000313" key="2">
    <source>
        <dbReference type="EMBL" id="CCA24442.1"/>
    </source>
</evidence>
<dbReference type="AlphaFoldDB" id="F0WSV8"/>
<organism evidence="2">
    <name type="scientific">Albugo laibachii Nc14</name>
    <dbReference type="NCBI Taxonomy" id="890382"/>
    <lineage>
        <taxon>Eukaryota</taxon>
        <taxon>Sar</taxon>
        <taxon>Stramenopiles</taxon>
        <taxon>Oomycota</taxon>
        <taxon>Peronosporomycetes</taxon>
        <taxon>Albuginales</taxon>
        <taxon>Albuginaceae</taxon>
        <taxon>Albugo</taxon>
    </lineage>
</organism>
<name>F0WSV8_9STRA</name>
<evidence type="ECO:0000256" key="1">
    <source>
        <dbReference type="SAM" id="MobiDB-lite"/>
    </source>
</evidence>
<proteinExistence type="predicted"/>
<reference evidence="2" key="1">
    <citation type="journal article" date="2011" name="PLoS Biol.">
        <title>Gene gain and loss during evolution of obligate parasitism in the white rust pathogen of Arabidopsis thaliana.</title>
        <authorList>
            <person name="Kemen E."/>
            <person name="Gardiner A."/>
            <person name="Schultz-Larsen T."/>
            <person name="Kemen A.C."/>
            <person name="Balmuth A.L."/>
            <person name="Robert-Seilaniantz A."/>
            <person name="Bailey K."/>
            <person name="Holub E."/>
            <person name="Studholme D.J."/>
            <person name="Maclean D."/>
            <person name="Jones J.D."/>
        </authorList>
    </citation>
    <scope>NUCLEOTIDE SEQUENCE</scope>
</reference>
<feature type="compositionally biased region" description="Polar residues" evidence="1">
    <location>
        <begin position="81"/>
        <end position="90"/>
    </location>
</feature>
<feature type="compositionally biased region" description="Basic and acidic residues" evidence="1">
    <location>
        <begin position="34"/>
        <end position="76"/>
    </location>
</feature>
<gene>
    <name evidence="2" type="primary">AlNc14C239G9449</name>
    <name evidence="2" type="ORF">ALNC14_105860</name>
</gene>
<reference evidence="2" key="2">
    <citation type="submission" date="2011-02" db="EMBL/GenBank/DDBJ databases">
        <authorList>
            <person name="MacLean D."/>
        </authorList>
    </citation>
    <scope>NUCLEOTIDE SEQUENCE</scope>
</reference>
<accession>F0WSV8</accession>
<feature type="region of interest" description="Disordered" evidence="1">
    <location>
        <begin position="34"/>
        <end position="103"/>
    </location>
</feature>
<feature type="compositionally biased region" description="Basic and acidic residues" evidence="1">
    <location>
        <begin position="91"/>
        <end position="103"/>
    </location>
</feature>
<dbReference type="HOGENOM" id="CLU_2268855_0_0_1"/>
<sequence length="103" mass="11929">MQNQRVEATRRSVPLQQTFKTGLALEQLKEESGFGRYSEECDINDGDREDQKQENERNRLVDRDSDEKVECNELKLRPGNGETSDATNFDDTAHDDPLRLRTK</sequence>
<protein>
    <submittedName>
        <fullName evidence="2">AlNc14C239G9449 protein</fullName>
    </submittedName>
</protein>